<proteinExistence type="predicted"/>
<dbReference type="Proteomes" id="UP000789390">
    <property type="component" value="Unassembled WGS sequence"/>
</dbReference>
<evidence type="ECO:0000313" key="3">
    <source>
        <dbReference type="Proteomes" id="UP000789390"/>
    </source>
</evidence>
<organism evidence="2 3">
    <name type="scientific">Daphnia galeata</name>
    <dbReference type="NCBI Taxonomy" id="27404"/>
    <lineage>
        <taxon>Eukaryota</taxon>
        <taxon>Metazoa</taxon>
        <taxon>Ecdysozoa</taxon>
        <taxon>Arthropoda</taxon>
        <taxon>Crustacea</taxon>
        <taxon>Branchiopoda</taxon>
        <taxon>Diplostraca</taxon>
        <taxon>Cladocera</taxon>
        <taxon>Anomopoda</taxon>
        <taxon>Daphniidae</taxon>
        <taxon>Daphnia</taxon>
    </lineage>
</organism>
<protein>
    <recommendedName>
        <fullName evidence="1">CobW/HypB/UreG nucleotide-binding domain-containing protein</fullName>
    </recommendedName>
</protein>
<dbReference type="GO" id="GO:0005737">
    <property type="term" value="C:cytoplasm"/>
    <property type="evidence" value="ECO:0007669"/>
    <property type="project" value="TreeGrafter"/>
</dbReference>
<dbReference type="InterPro" id="IPR027417">
    <property type="entry name" value="P-loop_NTPase"/>
</dbReference>
<dbReference type="EMBL" id="CAKKLH010000286">
    <property type="protein sequence ID" value="CAH0108635.1"/>
    <property type="molecule type" value="Genomic_DNA"/>
</dbReference>
<dbReference type="OrthoDB" id="258627at2759"/>
<accession>A0A8J2WRE5</accession>
<dbReference type="PANTHER" id="PTHR13748:SF31">
    <property type="entry name" value="ZINC-REGULATED GTPASE METALLOPROTEIN ACTIVATOR 1A-RELATED"/>
    <property type="match status" value="1"/>
</dbReference>
<evidence type="ECO:0000259" key="1">
    <source>
        <dbReference type="Pfam" id="PF02492"/>
    </source>
</evidence>
<dbReference type="InterPro" id="IPR051316">
    <property type="entry name" value="Zinc-reg_GTPase_activator"/>
</dbReference>
<dbReference type="SUPFAM" id="SSF90002">
    <property type="entry name" value="Hypothetical protein YjiA, C-terminal domain"/>
    <property type="match status" value="1"/>
</dbReference>
<keyword evidence="3" id="KW-1185">Reference proteome</keyword>
<gene>
    <name evidence="2" type="ORF">DGAL_LOCUS12031</name>
</gene>
<dbReference type="PANTHER" id="PTHR13748">
    <property type="entry name" value="COBW-RELATED"/>
    <property type="match status" value="1"/>
</dbReference>
<evidence type="ECO:0000313" key="2">
    <source>
        <dbReference type="EMBL" id="CAH0108635.1"/>
    </source>
</evidence>
<dbReference type="InterPro" id="IPR003495">
    <property type="entry name" value="CobW/HypB/UreG_nucleotide-bd"/>
</dbReference>
<reference evidence="2" key="1">
    <citation type="submission" date="2021-11" db="EMBL/GenBank/DDBJ databases">
        <authorList>
            <person name="Schell T."/>
        </authorList>
    </citation>
    <scope>NUCLEOTIDE SEQUENCE</scope>
    <source>
        <strain evidence="2">M5</strain>
    </source>
</reference>
<dbReference type="InterPro" id="IPR036627">
    <property type="entry name" value="CobW-likC_sf"/>
</dbReference>
<dbReference type="Pfam" id="PF02492">
    <property type="entry name" value="cobW"/>
    <property type="match status" value="1"/>
</dbReference>
<dbReference type="AlphaFoldDB" id="A0A8J2WRE5"/>
<dbReference type="Gene3D" id="3.30.1220.10">
    <property type="entry name" value="CobW-like, C-terminal domain"/>
    <property type="match status" value="1"/>
</dbReference>
<dbReference type="CDD" id="cd03112">
    <property type="entry name" value="CobW-like"/>
    <property type="match status" value="1"/>
</dbReference>
<name>A0A8J2WRE5_9CRUS</name>
<comment type="caution">
    <text evidence="2">The sequence shown here is derived from an EMBL/GenBank/DDBJ whole genome shotgun (WGS) entry which is preliminary data.</text>
</comment>
<feature type="domain" description="CobW/HypB/UreG nucleotide-binding" evidence="1">
    <location>
        <begin position="37"/>
        <end position="224"/>
    </location>
</feature>
<sequence length="413" mass="46209">MENLDDSDVIPDLVGIVDNSPSLSSLTVENSVFQTVPVTIVTGFLGAGKTTFLNFILTEQHEKRIAVILNEFGEGSVLEKSLAVGTQGDLYEEWLELRNGCLCCSVKDNGVKAIENLMKKKGRFDYILLETTGLADPGPIASLFWLDSELCSDIHLDGVITLVDAKHGLRQINDIKPDGSVNEAIRQIALADVILLNKEDLVTSEDLSELKNHIQTINSEAAFITTHHGRVNLDEVLDLGLYYQTTNLRSFKNTPTKFSNPSKSHIDLVSYGKQDKYLLIYSVRSVTLELNERLTPEVVDAYLQRLLWEKDVVNSLGLTLEIFRIKGIVRYSQPETDHPSFVIIQAVYDTYDILPVKGESRNSDDLRSQPDVRFVFIGIISLFEKTSSSAVLYRRNLELGILKNALLQLLHPE</sequence>
<dbReference type="Gene3D" id="3.40.50.300">
    <property type="entry name" value="P-loop containing nucleotide triphosphate hydrolases"/>
    <property type="match status" value="1"/>
</dbReference>
<dbReference type="SUPFAM" id="SSF52540">
    <property type="entry name" value="P-loop containing nucleoside triphosphate hydrolases"/>
    <property type="match status" value="1"/>
</dbReference>